<name>A0A2S2QE82_9HEMI</name>
<dbReference type="Pfam" id="PF24237">
    <property type="entry name" value="INO80E"/>
    <property type="match status" value="1"/>
</dbReference>
<feature type="compositionally biased region" description="Acidic residues" evidence="1">
    <location>
        <begin position="74"/>
        <end position="86"/>
    </location>
</feature>
<accession>A0A2S2QE82</accession>
<keyword evidence="4" id="KW-1185">Reference proteome</keyword>
<protein>
    <submittedName>
        <fullName evidence="3 5">INO80 complex subunit E</fullName>
    </submittedName>
</protein>
<evidence type="ECO:0000256" key="1">
    <source>
        <dbReference type="SAM" id="MobiDB-lite"/>
    </source>
</evidence>
<evidence type="ECO:0000313" key="3">
    <source>
        <dbReference type="EMBL" id="MBY76054.1"/>
    </source>
</evidence>
<gene>
    <name evidence="3" type="primary">Ino80e</name>
    <name evidence="5" type="synonym">LOC112691938</name>
    <name evidence="3" type="ORF">g.103541</name>
</gene>
<evidence type="ECO:0000313" key="5">
    <source>
        <dbReference type="RefSeq" id="XP_025422191.1"/>
    </source>
</evidence>
<feature type="compositionally biased region" description="Polar residues" evidence="1">
    <location>
        <begin position="150"/>
        <end position="183"/>
    </location>
</feature>
<organism evidence="3">
    <name type="scientific">Sipha flava</name>
    <name type="common">yellow sugarcane aphid</name>
    <dbReference type="NCBI Taxonomy" id="143950"/>
    <lineage>
        <taxon>Eukaryota</taxon>
        <taxon>Metazoa</taxon>
        <taxon>Ecdysozoa</taxon>
        <taxon>Arthropoda</taxon>
        <taxon>Hexapoda</taxon>
        <taxon>Insecta</taxon>
        <taxon>Pterygota</taxon>
        <taxon>Neoptera</taxon>
        <taxon>Paraneoptera</taxon>
        <taxon>Hemiptera</taxon>
        <taxon>Sternorrhyncha</taxon>
        <taxon>Aphidomorpha</taxon>
        <taxon>Aphidoidea</taxon>
        <taxon>Aphididae</taxon>
        <taxon>Sipha</taxon>
    </lineage>
</organism>
<dbReference type="PANTHER" id="PTHR21812:SF1">
    <property type="entry name" value="INO80 COMPLEX SUBUNIT E"/>
    <property type="match status" value="1"/>
</dbReference>
<dbReference type="EMBL" id="GGMS01006851">
    <property type="protein sequence ID" value="MBY76054.1"/>
    <property type="molecule type" value="Transcribed_RNA"/>
</dbReference>
<feature type="compositionally biased region" description="Polar residues" evidence="1">
    <location>
        <begin position="100"/>
        <end position="122"/>
    </location>
</feature>
<feature type="compositionally biased region" description="Polar residues" evidence="1">
    <location>
        <begin position="131"/>
        <end position="141"/>
    </location>
</feature>
<dbReference type="GO" id="GO:0006338">
    <property type="term" value="P:chromatin remodeling"/>
    <property type="evidence" value="ECO:0007669"/>
    <property type="project" value="InterPro"/>
</dbReference>
<reference evidence="3" key="1">
    <citation type="submission" date="2018-04" db="EMBL/GenBank/DDBJ databases">
        <title>Transcriptome assembly of Sipha flava.</title>
        <authorList>
            <person name="Scully E.D."/>
            <person name="Geib S.M."/>
            <person name="Palmer N.A."/>
            <person name="Koch K."/>
            <person name="Bradshaw J."/>
            <person name="Heng-Moss T."/>
            <person name="Sarath G."/>
        </authorList>
    </citation>
    <scope>NUCLEOTIDE SEQUENCE</scope>
</reference>
<dbReference type="RefSeq" id="XP_025422191.1">
    <property type="nucleotide sequence ID" value="XM_025566406.1"/>
</dbReference>
<dbReference type="AlphaFoldDB" id="A0A2S2QE82"/>
<dbReference type="InterPro" id="IPR056515">
    <property type="entry name" value="INO80E_N"/>
</dbReference>
<feature type="domain" description="INO80 complex subunit E N-terminal" evidence="2">
    <location>
        <begin position="17"/>
        <end position="64"/>
    </location>
</feature>
<proteinExistence type="predicted"/>
<dbReference type="OrthoDB" id="5977486at2759"/>
<dbReference type="InterPro" id="IPR026678">
    <property type="entry name" value="INO80E"/>
</dbReference>
<sequence>MVANEETIDENSLSESNYKEQYKEMKRKLRLLIYENEIFQLTLKTTQRKLLRASRDKSLLLDRLIQYERVELSSSDDELTESSDDGDCIKPEPKKRKETQGNNSMAGVGKQLNSCQTATSNPTKKRKPSTPKVSKSASVSLLPNEPHSENVLSISETNKTLVDSKSGSNSYNQHTLPTDMFNDNFSVKSESNSLYDMDASPSNVTEDMINIESVGK</sequence>
<evidence type="ECO:0000313" key="4">
    <source>
        <dbReference type="Proteomes" id="UP000694846"/>
    </source>
</evidence>
<dbReference type="PANTHER" id="PTHR21812">
    <property type="entry name" value="INO80 COMPLEX SUBUNIT E"/>
    <property type="match status" value="1"/>
</dbReference>
<dbReference type="Proteomes" id="UP000694846">
    <property type="component" value="Unplaced"/>
</dbReference>
<reference evidence="5" key="2">
    <citation type="submission" date="2025-04" db="UniProtKB">
        <authorList>
            <consortium name="RefSeq"/>
        </authorList>
    </citation>
    <scope>IDENTIFICATION</scope>
    <source>
        <tissue evidence="5">Whole body</tissue>
    </source>
</reference>
<dbReference type="GO" id="GO:0031011">
    <property type="term" value="C:Ino80 complex"/>
    <property type="evidence" value="ECO:0007669"/>
    <property type="project" value="InterPro"/>
</dbReference>
<evidence type="ECO:0000259" key="2">
    <source>
        <dbReference type="Pfam" id="PF24237"/>
    </source>
</evidence>
<feature type="region of interest" description="Disordered" evidence="1">
    <location>
        <begin position="72"/>
        <end position="183"/>
    </location>
</feature>